<evidence type="ECO:0000313" key="2">
    <source>
        <dbReference type="EMBL" id="MDW2796164.1"/>
    </source>
</evidence>
<sequence length="388" mass="46033">MAQYYEKIGYQLNIDGKYYNNLDIDAFSLMMKNPSYCYKFYWLEAIVQLISEDVKETSFNEIIDEMIANAWYTVLEFHIHLSGMIEGQIKDGLERAILTLQELSKLPANASKVEIKNGIKEYDKELTLYKEQLTHMVPYRALSGFFDKCQERADWGSTQRMVSYIERVNQISLLPYTLGAGSSLNKEVFFHEAWIKMIQDNTVPILGWIQYEKVKWLQNNNPEVPGLIYKLAPMNEKMRKLNSVRKLWKAVMDNQSIVDVFKNSPIVNNNYDVDHFIPWSFVMNDELWNLMPMDSALNSSKSNKLPKWDPFFRRFASNQFILYSMIHDDRKPEIRKKYESCYRDNLHSIWANQELYRKGNSKEEFYNILEKNMQPVYDSARRQGYQIW</sequence>
<dbReference type="Gene3D" id="1.10.30.50">
    <property type="match status" value="1"/>
</dbReference>
<proteinExistence type="predicted"/>
<keyword evidence="2" id="KW-0378">Hydrolase</keyword>
<dbReference type="GO" id="GO:0004519">
    <property type="term" value="F:endonuclease activity"/>
    <property type="evidence" value="ECO:0007669"/>
    <property type="project" value="UniProtKB-KW"/>
</dbReference>
<name>A0ABU4GEW5_9CLOT</name>
<gene>
    <name evidence="2" type="ORF">RZO55_00995</name>
</gene>
<dbReference type="Pfam" id="PF13395">
    <property type="entry name" value="HNH_4"/>
    <property type="match status" value="1"/>
</dbReference>
<comment type="caution">
    <text evidence="2">The sequence shown here is derived from an EMBL/GenBank/DDBJ whole genome shotgun (WGS) entry which is preliminary data.</text>
</comment>
<dbReference type="InterPro" id="IPR003615">
    <property type="entry name" value="HNH_nuc"/>
</dbReference>
<keyword evidence="2" id="KW-0255">Endonuclease</keyword>
<dbReference type="Proteomes" id="UP001276854">
    <property type="component" value="Unassembled WGS sequence"/>
</dbReference>
<keyword evidence="2" id="KW-0540">Nuclease</keyword>
<reference evidence="2 3" key="1">
    <citation type="submission" date="2023-10" db="EMBL/GenBank/DDBJ databases">
        <title>A novel Glycoside Hydrolase 43-Like Enzyme from Clostrdium boliviensis is an Endo-xylanase, and a Candidate for Xylooligosaccharides Production from Different Xylan Substrates.</title>
        <authorList>
            <person name="Alvarez M.T."/>
            <person name="Rocabado-Villegas L.R."/>
            <person name="Salas-Veizaga D.M."/>
            <person name="Linares-Pasten J.A."/>
            <person name="Gudmundsdottir E.E."/>
            <person name="Hreggvidsson G.O."/>
            <person name="Adlercreutz P."/>
            <person name="Nordberg Karlsson E."/>
        </authorList>
    </citation>
    <scope>NUCLEOTIDE SEQUENCE [LARGE SCALE GENOMIC DNA]</scope>
    <source>
        <strain evidence="2 3">E-1</strain>
    </source>
</reference>
<protein>
    <submittedName>
        <fullName evidence="2">HNH endonuclease domain-containing protein</fullName>
    </submittedName>
</protein>
<dbReference type="EMBL" id="JAWONS010000026">
    <property type="protein sequence ID" value="MDW2796164.1"/>
    <property type="molecule type" value="Genomic_DNA"/>
</dbReference>
<keyword evidence="3" id="KW-1185">Reference proteome</keyword>
<dbReference type="CDD" id="cd00085">
    <property type="entry name" value="HNHc"/>
    <property type="match status" value="1"/>
</dbReference>
<dbReference type="RefSeq" id="WP_318062441.1">
    <property type="nucleotide sequence ID" value="NZ_JAWONS010000026.1"/>
</dbReference>
<evidence type="ECO:0000259" key="1">
    <source>
        <dbReference type="Pfam" id="PF13395"/>
    </source>
</evidence>
<feature type="domain" description="HNH nuclease" evidence="1">
    <location>
        <begin position="265"/>
        <end position="306"/>
    </location>
</feature>
<accession>A0ABU4GEW5</accession>
<evidence type="ECO:0000313" key="3">
    <source>
        <dbReference type="Proteomes" id="UP001276854"/>
    </source>
</evidence>
<organism evidence="2 3">
    <name type="scientific">Clostridium boliviensis</name>
    <dbReference type="NCBI Taxonomy" id="318465"/>
    <lineage>
        <taxon>Bacteria</taxon>
        <taxon>Bacillati</taxon>
        <taxon>Bacillota</taxon>
        <taxon>Clostridia</taxon>
        <taxon>Eubacteriales</taxon>
        <taxon>Clostridiaceae</taxon>
        <taxon>Clostridium</taxon>
    </lineage>
</organism>